<dbReference type="Pfam" id="PF00690">
    <property type="entry name" value="Cation_ATPase_N"/>
    <property type="match status" value="1"/>
</dbReference>
<keyword evidence="3" id="KW-0460">Magnesium</keyword>
<feature type="transmembrane region" description="Helical" evidence="6">
    <location>
        <begin position="661"/>
        <end position="683"/>
    </location>
</feature>
<feature type="transmembrane region" description="Helical" evidence="6">
    <location>
        <begin position="689"/>
        <end position="708"/>
    </location>
</feature>
<proteinExistence type="predicted"/>
<comment type="caution">
    <text evidence="9">The sequence shown here is derived from an EMBL/GenBank/DDBJ whole genome shotgun (WGS) entry which is preliminary data.</text>
</comment>
<name>N9WGN6_9CLOT</name>
<evidence type="ECO:0000313" key="9">
    <source>
        <dbReference type="EMBL" id="ENZ02221.1"/>
    </source>
</evidence>
<feature type="transmembrane region" description="Helical" evidence="6">
    <location>
        <begin position="720"/>
        <end position="736"/>
    </location>
</feature>
<dbReference type="GO" id="GO:0005388">
    <property type="term" value="F:P-type calcium transporter activity"/>
    <property type="evidence" value="ECO:0007669"/>
    <property type="project" value="TreeGrafter"/>
</dbReference>
<evidence type="ECO:0000256" key="1">
    <source>
        <dbReference type="ARBA" id="ARBA00004141"/>
    </source>
</evidence>
<evidence type="ECO:0000256" key="4">
    <source>
        <dbReference type="ARBA" id="ARBA00022989"/>
    </source>
</evidence>
<dbReference type="InterPro" id="IPR023299">
    <property type="entry name" value="ATPase_P-typ_cyto_dom_N"/>
</dbReference>
<evidence type="ECO:0000256" key="5">
    <source>
        <dbReference type="ARBA" id="ARBA00023136"/>
    </source>
</evidence>
<feature type="transmembrane region" description="Helical" evidence="6">
    <location>
        <begin position="79"/>
        <end position="97"/>
    </location>
</feature>
<dbReference type="SUPFAM" id="SSF81653">
    <property type="entry name" value="Calcium ATPase, transduction domain A"/>
    <property type="match status" value="1"/>
</dbReference>
<dbReference type="InterPro" id="IPR023214">
    <property type="entry name" value="HAD_sf"/>
</dbReference>
<dbReference type="SUPFAM" id="SSF56784">
    <property type="entry name" value="HAD-like"/>
    <property type="match status" value="1"/>
</dbReference>
<feature type="domain" description="Cation-transporting P-type ATPase N-terminal" evidence="8">
    <location>
        <begin position="5"/>
        <end position="66"/>
    </location>
</feature>
<gene>
    <name evidence="9" type="ORF">HMPREF1092_01456</name>
</gene>
<dbReference type="InterPro" id="IPR004014">
    <property type="entry name" value="ATPase_P-typ_cation-transptr_N"/>
</dbReference>
<dbReference type="Gene3D" id="3.40.1110.10">
    <property type="entry name" value="Calcium-transporting ATPase, cytoplasmic domain N"/>
    <property type="match status" value="1"/>
</dbReference>
<dbReference type="Pfam" id="PF00122">
    <property type="entry name" value="E1-E2_ATPase"/>
    <property type="match status" value="1"/>
</dbReference>
<feature type="transmembrane region" description="Helical" evidence="6">
    <location>
        <begin position="53"/>
        <end position="73"/>
    </location>
</feature>
<dbReference type="Gene3D" id="2.70.150.10">
    <property type="entry name" value="Calcium-transporting ATPase, cytoplasmic transduction domain A"/>
    <property type="match status" value="1"/>
</dbReference>
<dbReference type="InterPro" id="IPR059000">
    <property type="entry name" value="ATPase_P-type_domA"/>
</dbReference>
<dbReference type="EMBL" id="AGYT01000008">
    <property type="protein sequence ID" value="ENZ02221.1"/>
    <property type="molecule type" value="Genomic_DNA"/>
</dbReference>
<dbReference type="HOGENOM" id="CLU_002360_1_1_9"/>
<protein>
    <submittedName>
        <fullName evidence="9">HAD ATPase, P-type, family IC</fullName>
    </submittedName>
</protein>
<evidence type="ECO:0000256" key="3">
    <source>
        <dbReference type="ARBA" id="ARBA00022842"/>
    </source>
</evidence>
<organism evidence="9 10">
    <name type="scientific">Clostridium thermobutyricum</name>
    <dbReference type="NCBI Taxonomy" id="29372"/>
    <lineage>
        <taxon>Bacteria</taxon>
        <taxon>Bacillati</taxon>
        <taxon>Bacillota</taxon>
        <taxon>Clostridia</taxon>
        <taxon>Eubacteriales</taxon>
        <taxon>Clostridiaceae</taxon>
        <taxon>Clostridium</taxon>
    </lineage>
</organism>
<dbReference type="GO" id="GO:0000166">
    <property type="term" value="F:nucleotide binding"/>
    <property type="evidence" value="ECO:0007669"/>
    <property type="project" value="InterPro"/>
</dbReference>
<dbReference type="InterPro" id="IPR036412">
    <property type="entry name" value="HAD-like_sf"/>
</dbReference>
<dbReference type="eggNOG" id="COG0474">
    <property type="taxonomic scope" value="Bacteria"/>
</dbReference>
<feature type="transmembrane region" description="Helical" evidence="6">
    <location>
        <begin position="267"/>
        <end position="286"/>
    </location>
</feature>
<dbReference type="AlphaFoldDB" id="N9WGN6"/>
<dbReference type="Pfam" id="PF13246">
    <property type="entry name" value="Cation_ATPase"/>
    <property type="match status" value="1"/>
</dbReference>
<dbReference type="SUPFAM" id="SSF81665">
    <property type="entry name" value="Calcium ATPase, transmembrane domain M"/>
    <property type="match status" value="1"/>
</dbReference>
<dbReference type="PANTHER" id="PTHR24093:SF506">
    <property type="entry name" value="CATION-TRANSPORTING ATPASE PMA1"/>
    <property type="match status" value="1"/>
</dbReference>
<dbReference type="InterPro" id="IPR023298">
    <property type="entry name" value="ATPase_P-typ_TM_dom_sf"/>
</dbReference>
<keyword evidence="4 6" id="KW-1133">Transmembrane helix</keyword>
<evidence type="ECO:0000256" key="2">
    <source>
        <dbReference type="ARBA" id="ARBA00022692"/>
    </source>
</evidence>
<evidence type="ECO:0000256" key="6">
    <source>
        <dbReference type="SAM" id="Phobius"/>
    </source>
</evidence>
<evidence type="ECO:0000313" key="10">
    <source>
        <dbReference type="Proteomes" id="UP000013097"/>
    </source>
</evidence>
<dbReference type="SUPFAM" id="SSF81660">
    <property type="entry name" value="Metal cation-transporting ATPase, ATP-binding domain N"/>
    <property type="match status" value="1"/>
</dbReference>
<keyword evidence="2 6" id="KW-0812">Transmembrane</keyword>
<dbReference type="PANTHER" id="PTHR24093">
    <property type="entry name" value="CATION TRANSPORTING ATPASE"/>
    <property type="match status" value="1"/>
</dbReference>
<dbReference type="InterPro" id="IPR008250">
    <property type="entry name" value="ATPase_P-typ_transduc_dom_A_sf"/>
</dbReference>
<dbReference type="Proteomes" id="UP000013097">
    <property type="component" value="Unassembled WGS sequence"/>
</dbReference>
<accession>N9WGN6</accession>
<sequence length="737" mass="86119">MVKPYNQSYKEVLKSLDTSLEKGLTEEECIYRKQKWGDNKIYFYKENLFKNIFSLKNIYILLNLIICIFMFLFKEYFKLGIISFILFINIYTKFFILMKNKENIEYIDKINTASVEVLRDGKEKIIKSSNLVLGDIIYFRKNSLIAADIRILKSKDLKVDESNITGEKFIKEKYNYKLDYIPSNIGEINNMLFKGSIVKEGNGIGVVIQTGNNSILGSMFRNLKNINKRSFLSKIEKNINKTYCILTIINILMFIISNYNYKNLLNGFYLIYSISFIGIIIFYINYIKRYYIKNDIDIRNISIIENIRNINVMFLEKVGSMSKEEIYLKKIFTDFKFKNSKEIEYSNDINLKRVLDIITLVNCGIYDSENNYNKGSLIEIAYLKFLAEKESLRDLIKNRNREIFKIEIEWDKKFLTTLNKNKKGYRAYSRGKLEDILKRCTYIMIDGVEKKLTEEYIEIIKTNNYNLLTEGLITEGLAYRSFDYKPSLGENIESNLTFVGIAALENKLYNDAKERIEKIKNKNITPILFTEEHKISAMYLGFKIGLIKSKDEVISVVEIENLKDEELIKLLSKVKIYSNLNINLKNRIIDIFKSEGYKTLVIGESIGDISFLTKSDVGICKDLKFNIVGKVSDAIITKDYLTKIFKLYNESDYIYNGIKELGGIILLQFITLSLFMVILNIGANISFDLIKLNVIIVILYITYLLFLIKRESLKFIFKNKIRFIIINLILFLGVSFI</sequence>
<dbReference type="GO" id="GO:0005886">
    <property type="term" value="C:plasma membrane"/>
    <property type="evidence" value="ECO:0007669"/>
    <property type="project" value="TreeGrafter"/>
</dbReference>
<feature type="domain" description="P-type ATPase A" evidence="7">
    <location>
        <begin position="111"/>
        <end position="223"/>
    </location>
</feature>
<dbReference type="Gene3D" id="1.20.1110.10">
    <property type="entry name" value="Calcium-transporting ATPase, transmembrane domain"/>
    <property type="match status" value="1"/>
</dbReference>
<evidence type="ECO:0000259" key="8">
    <source>
        <dbReference type="Pfam" id="PF00690"/>
    </source>
</evidence>
<dbReference type="PATRIC" id="fig|999411.4.peg.1432"/>
<comment type="subcellular location">
    <subcellularLocation>
        <location evidence="1">Membrane</location>
        <topology evidence="1">Multi-pass membrane protein</topology>
    </subcellularLocation>
</comment>
<dbReference type="Gene3D" id="3.40.50.1000">
    <property type="entry name" value="HAD superfamily/HAD-like"/>
    <property type="match status" value="1"/>
</dbReference>
<evidence type="ECO:0000259" key="7">
    <source>
        <dbReference type="Pfam" id="PF00122"/>
    </source>
</evidence>
<reference evidence="9 10" key="1">
    <citation type="submission" date="2013-01" db="EMBL/GenBank/DDBJ databases">
        <title>The Genome Sequence of Clostridium colicanis 209318.</title>
        <authorList>
            <consortium name="The Broad Institute Genome Sequencing Platform"/>
            <person name="Earl A."/>
            <person name="Ward D."/>
            <person name="Feldgarden M."/>
            <person name="Gevers D."/>
            <person name="Courvalin P."/>
            <person name="Lambert T."/>
            <person name="Walker B."/>
            <person name="Young S.K."/>
            <person name="Zeng Q."/>
            <person name="Gargeya S."/>
            <person name="Fitzgerald M."/>
            <person name="Haas B."/>
            <person name="Abouelleil A."/>
            <person name="Alvarado L."/>
            <person name="Arachchi H.M."/>
            <person name="Berlin A.M."/>
            <person name="Chapman S.B."/>
            <person name="Dewar J."/>
            <person name="Goldberg J."/>
            <person name="Griggs A."/>
            <person name="Gujja S."/>
            <person name="Hansen M."/>
            <person name="Howarth C."/>
            <person name="Imamovic A."/>
            <person name="Larimer J."/>
            <person name="McCowan C."/>
            <person name="Murphy C."/>
            <person name="Neiman D."/>
            <person name="Pearson M."/>
            <person name="Priest M."/>
            <person name="Roberts A."/>
            <person name="Saif S."/>
            <person name="Shea T."/>
            <person name="Sisk P."/>
            <person name="Sykes S."/>
            <person name="Wortman J."/>
            <person name="Nusbaum C."/>
            <person name="Birren B."/>
        </authorList>
    </citation>
    <scope>NUCLEOTIDE SEQUENCE [LARGE SCALE GENOMIC DNA]</scope>
    <source>
        <strain evidence="9 10">209318</strain>
    </source>
</reference>
<dbReference type="RefSeq" id="WP_002597957.1">
    <property type="nucleotide sequence ID" value="NZ_KB850956.1"/>
</dbReference>
<keyword evidence="5 6" id="KW-0472">Membrane</keyword>
<keyword evidence="10" id="KW-1185">Reference proteome</keyword>
<feature type="transmembrane region" description="Helical" evidence="6">
    <location>
        <begin position="243"/>
        <end position="261"/>
    </location>
</feature>